<accession>A0A9W8QKY9</accession>
<keyword evidence="3" id="KW-1185">Reference proteome</keyword>
<keyword evidence="1" id="KW-1133">Transmembrane helix</keyword>
<reference evidence="2" key="1">
    <citation type="journal article" date="2023" name="Access Microbiol">
        <title>De-novo genome assembly for Akanthomyces muscarius, a biocontrol agent of insect agricultural pests.</title>
        <authorList>
            <person name="Erdos Z."/>
            <person name="Studholme D.J."/>
            <person name="Raymond B."/>
            <person name="Sharma M."/>
        </authorList>
    </citation>
    <scope>NUCLEOTIDE SEQUENCE</scope>
    <source>
        <strain evidence="2">Ve6</strain>
    </source>
</reference>
<comment type="caution">
    <text evidence="2">The sequence shown here is derived from an EMBL/GenBank/DDBJ whole genome shotgun (WGS) entry which is preliminary data.</text>
</comment>
<proteinExistence type="predicted"/>
<gene>
    <name evidence="2" type="ORF">LMH87_008086</name>
</gene>
<evidence type="ECO:0000313" key="2">
    <source>
        <dbReference type="EMBL" id="KAJ4159175.1"/>
    </source>
</evidence>
<dbReference type="KEGG" id="amus:LMH87_008086"/>
<evidence type="ECO:0000313" key="3">
    <source>
        <dbReference type="Proteomes" id="UP001144673"/>
    </source>
</evidence>
<keyword evidence="1" id="KW-0812">Transmembrane</keyword>
<dbReference type="Proteomes" id="UP001144673">
    <property type="component" value="Unassembled WGS sequence"/>
</dbReference>
<dbReference type="AlphaFoldDB" id="A0A9W8QKY9"/>
<dbReference type="RefSeq" id="XP_056057174.1">
    <property type="nucleotide sequence ID" value="XM_056204282.1"/>
</dbReference>
<name>A0A9W8QKY9_AKAMU</name>
<dbReference type="GeneID" id="80895245"/>
<protein>
    <submittedName>
        <fullName evidence="2">Uncharacterized protein</fullName>
    </submittedName>
</protein>
<keyword evidence="1" id="KW-0472">Membrane</keyword>
<organism evidence="2 3">
    <name type="scientific">Akanthomyces muscarius</name>
    <name type="common">Entomopathogenic fungus</name>
    <name type="synonym">Lecanicillium muscarium</name>
    <dbReference type="NCBI Taxonomy" id="2231603"/>
    <lineage>
        <taxon>Eukaryota</taxon>
        <taxon>Fungi</taxon>
        <taxon>Dikarya</taxon>
        <taxon>Ascomycota</taxon>
        <taxon>Pezizomycotina</taxon>
        <taxon>Sordariomycetes</taxon>
        <taxon>Hypocreomycetidae</taxon>
        <taxon>Hypocreales</taxon>
        <taxon>Cordycipitaceae</taxon>
        <taxon>Akanthomyces</taxon>
    </lineage>
</organism>
<evidence type="ECO:0000256" key="1">
    <source>
        <dbReference type="SAM" id="Phobius"/>
    </source>
</evidence>
<dbReference type="EMBL" id="JAJHUN010000005">
    <property type="protein sequence ID" value="KAJ4159175.1"/>
    <property type="molecule type" value="Genomic_DNA"/>
</dbReference>
<sequence length="482" mass="53847">MDENAEPFSKLEAGFAEIEFERRPVSVHVEAINRFANASDHLVKDLDFNFNAEDDSARISVQSMLPALQYNLHVENTNNFATNTQILCFDHTEAQTTFSTVDDVSIKEILNSIQPEDATDAMNCDPSMTGNLVFNTISASTGPTAETVTSERLLVFFVPIWPNKDGSFGSQASIKSSCVEKLFKTLDVNPEYLLNLVGRPDYWSPRTRWRRSTKDRLVGVDYFCQYPRWNVLAQGAPLSLYVTRRLRTKLTAYILSHKPGDTSISALQQMLKIVHRASGTTNLPTGYLRNPFEIAVLLSTLSLEASKFHVGRFRRYMWQQINKVDDHLSGLDIGNRDQLTELTKSLQIISQQADSHLLNADVAILTARGTKLRTQLNMKDGTMSLVYNLVTQNDAQNNILLSRSMKRDSASMSAIAALTMVFLPGTFTSSILSAGIFSANAGSRASNKASKLVRSYNSNSYYTCVFSIDDNFHLTSDVLIIR</sequence>
<feature type="transmembrane region" description="Helical" evidence="1">
    <location>
        <begin position="412"/>
        <end position="437"/>
    </location>
</feature>